<feature type="region of interest" description="Disordered" evidence="2">
    <location>
        <begin position="1"/>
        <end position="102"/>
    </location>
</feature>
<dbReference type="AlphaFoldDB" id="A0A836GMT0"/>
<sequence>MTAVVEAIDVGNDEHYSDDSFQDDFESDSASTSHRDFPMRESTRSGAPPVGGGRAEAGESASMSVLGKVTTPNSSSGTRPSLCSSLGPSEYRRSTHSPAHVAGAANGASSTVLSASSALPSLKSSSRSASADSANGTSASEQIMRQAEQPTQEDDSSVLLADQVCDAQDRAADGCASEAHSRRSRRSADERSTRKAYTSHTGYPGDGPCGYVSNDVSLTEQYRLQRPEVPATAEELHKMQKENARMREEYFQRSREQYHTSITHASKASRTFDGNRTIGGPASLYKSAATSTVGGAFRCHREAAARLVQESLMEHRTLQVLQLEQRDLVKRRDELKKLVRNYKRASKYKDYIEIAKQDIAILTEDYHDARLEVRCNEKLLVMNEAMSEAGLSDRRLMEEVRSQNALTQRRREHALRDADSAQRVRDAALQRVEELKLELEKRRQWAVGSDNAEGYQLRVVHQAKKERIEELRGQLQQLRQGCVKLGGKADSCSKQGRVLARKYQHPHYHNQRDDAEREYLEERIAEMRREMQVMEGPFANVAASKRGSIEGEPSLAANRGFAAPSPHSETSRRGDPAPPQHAVASTVTAAYDSAYPKSTATDVAETESSDACKEIKVDAWLNAASVDESAGNEAVHSQRHSHVSDTAGSHNQEEKGGSAVYQEEGWHQAHANAPATGEDEPPAWLDAGDDGADLGAAPARADLALLSSSSSYDAAGSVEEEVLEEEALDTIEEQFAPSTAAQAYGFSKQSDGRFGAGGSATASATATIPPNDAGSNDGGPEWLNF</sequence>
<dbReference type="GeneID" id="92511953"/>
<feature type="compositionally biased region" description="Acidic residues" evidence="2">
    <location>
        <begin position="677"/>
        <end position="692"/>
    </location>
</feature>
<keyword evidence="1" id="KW-0175">Coiled coil</keyword>
<feature type="region of interest" description="Disordered" evidence="2">
    <location>
        <begin position="556"/>
        <end position="611"/>
    </location>
</feature>
<dbReference type="EMBL" id="JAFEUZ010000032">
    <property type="protein sequence ID" value="KAG5470597.1"/>
    <property type="molecule type" value="Genomic_DNA"/>
</dbReference>
<reference evidence="3 4" key="1">
    <citation type="submission" date="2021-03" db="EMBL/GenBank/DDBJ databases">
        <title>Leishmania (Mundinia) martiniquensis Genome sequencing and assembly.</title>
        <authorList>
            <person name="Almutairi H."/>
            <person name="Gatherer D."/>
        </authorList>
    </citation>
    <scope>NUCLEOTIDE SEQUENCE [LARGE SCALE GENOMIC DNA]</scope>
    <source>
        <strain evidence="3">LSCM1</strain>
    </source>
</reference>
<comment type="caution">
    <text evidence="3">The sequence shown here is derived from an EMBL/GenBank/DDBJ whole genome shotgun (WGS) entry which is preliminary data.</text>
</comment>
<dbReference type="Proteomes" id="UP000673552">
    <property type="component" value="Chromosome 32"/>
</dbReference>
<dbReference type="RefSeq" id="XP_067175990.1">
    <property type="nucleotide sequence ID" value="XM_067319441.1"/>
</dbReference>
<feature type="compositionally biased region" description="Polar residues" evidence="2">
    <location>
        <begin position="70"/>
        <end position="87"/>
    </location>
</feature>
<dbReference type="SMR" id="A0A836GMT0"/>
<feature type="compositionally biased region" description="Basic and acidic residues" evidence="2">
    <location>
        <begin position="33"/>
        <end position="43"/>
    </location>
</feature>
<feature type="region of interest" description="Disordered" evidence="2">
    <location>
        <begin position="753"/>
        <end position="785"/>
    </location>
</feature>
<feature type="region of interest" description="Disordered" evidence="2">
    <location>
        <begin position="121"/>
        <end position="157"/>
    </location>
</feature>
<dbReference type="KEGG" id="lmat:92511953"/>
<feature type="compositionally biased region" description="Low complexity" evidence="2">
    <location>
        <begin position="121"/>
        <end position="134"/>
    </location>
</feature>
<protein>
    <submittedName>
        <fullName evidence="3">Uncharacterized protein</fullName>
    </submittedName>
</protein>
<evidence type="ECO:0000256" key="2">
    <source>
        <dbReference type="SAM" id="MobiDB-lite"/>
    </source>
</evidence>
<feature type="region of interest" description="Disordered" evidence="2">
    <location>
        <begin position="172"/>
        <end position="209"/>
    </location>
</feature>
<keyword evidence="4" id="KW-1185">Reference proteome</keyword>
<gene>
    <name evidence="3" type="ORF">LSCM1_01842</name>
</gene>
<feature type="coiled-coil region" evidence="1">
    <location>
        <begin position="318"/>
        <end position="372"/>
    </location>
</feature>
<organism evidence="3 4">
    <name type="scientific">Leishmania martiniquensis</name>
    <dbReference type="NCBI Taxonomy" id="1580590"/>
    <lineage>
        <taxon>Eukaryota</taxon>
        <taxon>Discoba</taxon>
        <taxon>Euglenozoa</taxon>
        <taxon>Kinetoplastea</taxon>
        <taxon>Metakinetoplastina</taxon>
        <taxon>Trypanosomatida</taxon>
        <taxon>Trypanosomatidae</taxon>
        <taxon>Leishmaniinae</taxon>
        <taxon>Leishmania</taxon>
    </lineage>
</organism>
<evidence type="ECO:0000256" key="1">
    <source>
        <dbReference type="SAM" id="Coils"/>
    </source>
</evidence>
<proteinExistence type="predicted"/>
<dbReference type="OrthoDB" id="267020at2759"/>
<name>A0A836GMT0_9TRYP</name>
<evidence type="ECO:0000313" key="4">
    <source>
        <dbReference type="Proteomes" id="UP000673552"/>
    </source>
</evidence>
<feature type="coiled-coil region" evidence="1">
    <location>
        <begin position="418"/>
        <end position="481"/>
    </location>
</feature>
<evidence type="ECO:0000313" key="3">
    <source>
        <dbReference type="EMBL" id="KAG5470597.1"/>
    </source>
</evidence>
<feature type="region of interest" description="Disordered" evidence="2">
    <location>
        <begin position="627"/>
        <end position="695"/>
    </location>
</feature>
<accession>A0A836GMT0</accession>